<organism evidence="1 2">
    <name type="scientific">Cinchona calisaya</name>
    <dbReference type="NCBI Taxonomy" id="153742"/>
    <lineage>
        <taxon>Eukaryota</taxon>
        <taxon>Viridiplantae</taxon>
        <taxon>Streptophyta</taxon>
        <taxon>Embryophyta</taxon>
        <taxon>Tracheophyta</taxon>
        <taxon>Spermatophyta</taxon>
        <taxon>Magnoliopsida</taxon>
        <taxon>eudicotyledons</taxon>
        <taxon>Gunneridae</taxon>
        <taxon>Pentapetalae</taxon>
        <taxon>asterids</taxon>
        <taxon>lamiids</taxon>
        <taxon>Gentianales</taxon>
        <taxon>Rubiaceae</taxon>
        <taxon>Cinchonoideae</taxon>
        <taxon>Cinchoneae</taxon>
        <taxon>Cinchona</taxon>
    </lineage>
</organism>
<reference evidence="1 2" key="1">
    <citation type="submission" date="2024-11" db="EMBL/GenBank/DDBJ databases">
        <title>A near-complete genome assembly of Cinchona calisaya.</title>
        <authorList>
            <person name="Lian D.C."/>
            <person name="Zhao X.W."/>
            <person name="Wei L."/>
        </authorList>
    </citation>
    <scope>NUCLEOTIDE SEQUENCE [LARGE SCALE GENOMIC DNA]</scope>
    <source>
        <tissue evidence="1">Nenye</tissue>
    </source>
</reference>
<evidence type="ECO:0000313" key="2">
    <source>
        <dbReference type="Proteomes" id="UP001630127"/>
    </source>
</evidence>
<dbReference type="EMBL" id="JBJUIK010000012">
    <property type="protein sequence ID" value="KAL3509443.1"/>
    <property type="molecule type" value="Genomic_DNA"/>
</dbReference>
<keyword evidence="2" id="KW-1185">Reference proteome</keyword>
<proteinExistence type="predicted"/>
<evidence type="ECO:0008006" key="3">
    <source>
        <dbReference type="Google" id="ProtNLM"/>
    </source>
</evidence>
<sequence>MASKCPFCPSEDSVEHCFTRCMATQKAQLSLQWLVWIKSPVNGAKLNVDGSVIDNPGMIGYRRVLRDSNDV</sequence>
<dbReference type="Proteomes" id="UP001630127">
    <property type="component" value="Unassembled WGS sequence"/>
</dbReference>
<accession>A0ABD2YPZ2</accession>
<evidence type="ECO:0000313" key="1">
    <source>
        <dbReference type="EMBL" id="KAL3509443.1"/>
    </source>
</evidence>
<gene>
    <name evidence="1" type="ORF">ACH5RR_028844</name>
</gene>
<comment type="caution">
    <text evidence="1">The sequence shown here is derived from an EMBL/GenBank/DDBJ whole genome shotgun (WGS) entry which is preliminary data.</text>
</comment>
<name>A0ABD2YPZ2_9GENT</name>
<dbReference type="AlphaFoldDB" id="A0ABD2YPZ2"/>
<protein>
    <recommendedName>
        <fullName evidence="3">Reverse transcriptase zinc-binding domain-containing protein</fullName>
    </recommendedName>
</protein>